<accession>A0ABU5XU70</accession>
<keyword evidence="3" id="KW-1185">Reference proteome</keyword>
<dbReference type="RefSeq" id="WP_329779885.1">
    <property type="nucleotide sequence ID" value="NZ_JAYJJU010000005.1"/>
</dbReference>
<organism evidence="2 3">
    <name type="scientific">[Mycobacterium] nativiensis</name>
    <dbReference type="NCBI Taxonomy" id="2855503"/>
    <lineage>
        <taxon>Bacteria</taxon>
        <taxon>Bacillati</taxon>
        <taxon>Actinomycetota</taxon>
        <taxon>Actinomycetes</taxon>
        <taxon>Mycobacteriales</taxon>
        <taxon>Mycobacteriaceae</taxon>
        <taxon>Mycolicibacter</taxon>
    </lineage>
</organism>
<feature type="domain" description="DUF732" evidence="1">
    <location>
        <begin position="52"/>
        <end position="120"/>
    </location>
</feature>
<reference evidence="2 3" key="1">
    <citation type="submission" date="2023-12" db="EMBL/GenBank/DDBJ databases">
        <title>Description of new species of Mycobacterium terrae complex isolated from sewage at the Sao Paulo Zoological Park Foundation in Brazil.</title>
        <authorList>
            <person name="Romagnoli C.L."/>
            <person name="Conceicao E.C."/>
            <person name="Machado E."/>
            <person name="Barreto L.B.P.F."/>
            <person name="Sharma A."/>
            <person name="Silva N.M."/>
            <person name="Marques L.E."/>
            <person name="Juliana M.A."/>
            <person name="Lourenco M.C.S."/>
            <person name="Digiampietri L.A."/>
            <person name="Suffys P.N."/>
            <person name="Viana-Niero C."/>
        </authorList>
    </citation>
    <scope>NUCLEOTIDE SEQUENCE [LARGE SCALE GENOMIC DNA]</scope>
    <source>
        <strain evidence="2 3">MYC340</strain>
    </source>
</reference>
<gene>
    <name evidence="2" type="ORF">KV113_08160</name>
</gene>
<dbReference type="InterPro" id="IPR007969">
    <property type="entry name" value="DUF732"/>
</dbReference>
<protein>
    <submittedName>
        <fullName evidence="2">DUF732 domain-containing protein</fullName>
    </submittedName>
</protein>
<dbReference type="Pfam" id="PF05305">
    <property type="entry name" value="DUF732"/>
    <property type="match status" value="1"/>
</dbReference>
<comment type="caution">
    <text evidence="2">The sequence shown here is derived from an EMBL/GenBank/DDBJ whole genome shotgun (WGS) entry which is preliminary data.</text>
</comment>
<dbReference type="EMBL" id="JAYJJU010000005">
    <property type="protein sequence ID" value="MEB3031534.1"/>
    <property type="molecule type" value="Genomic_DNA"/>
</dbReference>
<proteinExistence type="predicted"/>
<evidence type="ECO:0000313" key="3">
    <source>
        <dbReference type="Proteomes" id="UP001298593"/>
    </source>
</evidence>
<evidence type="ECO:0000259" key="1">
    <source>
        <dbReference type="Pfam" id="PF05305"/>
    </source>
</evidence>
<dbReference type="Proteomes" id="UP001298593">
    <property type="component" value="Unassembled WGS sequence"/>
</dbReference>
<name>A0ABU5XU70_9MYCO</name>
<sequence>MIALSAVLPSGEGQGLTIPGEHAPGPVPFSVVAAVVLLGLVAAPSAHADVIDTNFLSALNARGIDFVSGQSAVVAGHEVCDELDMGRPKNDVVSDVMNSSELDGYHAGFFVGVSVSAFCPRHHG</sequence>
<evidence type="ECO:0000313" key="2">
    <source>
        <dbReference type="EMBL" id="MEB3031534.1"/>
    </source>
</evidence>